<dbReference type="GO" id="GO:0005737">
    <property type="term" value="C:cytoplasm"/>
    <property type="evidence" value="ECO:0007669"/>
    <property type="project" value="UniProtKB-SubCell"/>
</dbReference>
<evidence type="ECO:0000256" key="2">
    <source>
        <dbReference type="ARBA" id="ARBA00001946"/>
    </source>
</evidence>
<dbReference type="NCBIfam" id="NF000594">
    <property type="entry name" value="PRK00015.1-1"/>
    <property type="match status" value="1"/>
</dbReference>
<dbReference type="SUPFAM" id="SSF53098">
    <property type="entry name" value="Ribonuclease H-like"/>
    <property type="match status" value="1"/>
</dbReference>
<gene>
    <name evidence="14 18" type="primary">rnhB</name>
    <name evidence="18" type="ORF">GCM10007425_15130</name>
</gene>
<evidence type="ECO:0000256" key="1">
    <source>
        <dbReference type="ARBA" id="ARBA00000077"/>
    </source>
</evidence>
<feature type="domain" description="RNase H type-2" evidence="17">
    <location>
        <begin position="65"/>
        <end position="254"/>
    </location>
</feature>
<dbReference type="Gene3D" id="3.30.420.10">
    <property type="entry name" value="Ribonuclease H-like superfamily/Ribonuclease H"/>
    <property type="match status" value="1"/>
</dbReference>
<dbReference type="EC" id="3.1.26.4" evidence="6 14"/>
<dbReference type="PANTHER" id="PTHR10954:SF18">
    <property type="entry name" value="RIBONUCLEASE HII"/>
    <property type="match status" value="1"/>
</dbReference>
<feature type="binding site" evidence="14 15">
    <location>
        <position position="72"/>
    </location>
    <ligand>
        <name>a divalent metal cation</name>
        <dbReference type="ChEBI" id="CHEBI:60240"/>
    </ligand>
</feature>
<dbReference type="Pfam" id="PF01351">
    <property type="entry name" value="RNase_HII"/>
    <property type="match status" value="1"/>
</dbReference>
<proteinExistence type="inferred from homology"/>
<evidence type="ECO:0000256" key="11">
    <source>
        <dbReference type="ARBA" id="ARBA00022759"/>
    </source>
</evidence>
<evidence type="ECO:0000313" key="19">
    <source>
        <dbReference type="Proteomes" id="UP000616608"/>
    </source>
</evidence>
<dbReference type="PROSITE" id="PS51975">
    <property type="entry name" value="RNASE_H_2"/>
    <property type="match status" value="1"/>
</dbReference>
<keyword evidence="19" id="KW-1185">Reference proteome</keyword>
<feature type="binding site" evidence="14 15">
    <location>
        <position position="71"/>
    </location>
    <ligand>
        <name>a divalent metal cation</name>
        <dbReference type="ChEBI" id="CHEBI:60240"/>
    </ligand>
</feature>
<evidence type="ECO:0000259" key="17">
    <source>
        <dbReference type="PROSITE" id="PS51975"/>
    </source>
</evidence>
<dbReference type="InterPro" id="IPR022898">
    <property type="entry name" value="RNase_HII"/>
</dbReference>
<evidence type="ECO:0000256" key="5">
    <source>
        <dbReference type="ARBA" id="ARBA00007383"/>
    </source>
</evidence>
<name>A0A917G3U3_9BACI</name>
<evidence type="ECO:0000256" key="12">
    <source>
        <dbReference type="ARBA" id="ARBA00022801"/>
    </source>
</evidence>
<keyword evidence="12 14" id="KW-0378">Hydrolase</keyword>
<dbReference type="AlphaFoldDB" id="A0A917G3U3"/>
<keyword evidence="10 14" id="KW-0479">Metal-binding</keyword>
<reference evidence="18" key="1">
    <citation type="journal article" date="2014" name="Int. J. Syst. Evol. Microbiol.">
        <title>Complete genome sequence of Corynebacterium casei LMG S-19264T (=DSM 44701T), isolated from a smear-ripened cheese.</title>
        <authorList>
            <consortium name="US DOE Joint Genome Institute (JGI-PGF)"/>
            <person name="Walter F."/>
            <person name="Albersmeier A."/>
            <person name="Kalinowski J."/>
            <person name="Ruckert C."/>
        </authorList>
    </citation>
    <scope>NUCLEOTIDE SEQUENCE</scope>
    <source>
        <strain evidence="18">CGMCC 1.15760</strain>
    </source>
</reference>
<comment type="subcellular location">
    <subcellularLocation>
        <location evidence="4 14">Cytoplasm</location>
    </subcellularLocation>
</comment>
<dbReference type="RefSeq" id="WP_308421631.1">
    <property type="nucleotide sequence ID" value="NZ_BMJT01000004.1"/>
</dbReference>
<dbReference type="CDD" id="cd07182">
    <property type="entry name" value="RNase_HII_bacteria_HII_like"/>
    <property type="match status" value="1"/>
</dbReference>
<dbReference type="GO" id="GO:0043137">
    <property type="term" value="P:DNA replication, removal of RNA primer"/>
    <property type="evidence" value="ECO:0007669"/>
    <property type="project" value="TreeGrafter"/>
</dbReference>
<comment type="catalytic activity">
    <reaction evidence="1 14 15 16">
        <text>Endonucleolytic cleavage to 5'-phosphomonoester.</text>
        <dbReference type="EC" id="3.1.26.4"/>
    </reaction>
</comment>
<evidence type="ECO:0000256" key="16">
    <source>
        <dbReference type="RuleBase" id="RU003515"/>
    </source>
</evidence>
<feature type="binding site" evidence="14 15">
    <location>
        <position position="164"/>
    </location>
    <ligand>
        <name>a divalent metal cation</name>
        <dbReference type="ChEBI" id="CHEBI:60240"/>
    </ligand>
</feature>
<comment type="caution">
    <text evidence="18">The sequence shown here is derived from an EMBL/GenBank/DDBJ whole genome shotgun (WGS) entry which is preliminary data.</text>
</comment>
<dbReference type="HAMAP" id="MF_00052_B">
    <property type="entry name" value="RNase_HII_B"/>
    <property type="match status" value="1"/>
</dbReference>
<dbReference type="GO" id="GO:0030145">
    <property type="term" value="F:manganese ion binding"/>
    <property type="evidence" value="ECO:0007669"/>
    <property type="project" value="UniProtKB-UniRule"/>
</dbReference>
<dbReference type="FunFam" id="3.30.420.10:FF:000006">
    <property type="entry name" value="Ribonuclease HII"/>
    <property type="match status" value="1"/>
</dbReference>
<dbReference type="InterPro" id="IPR024567">
    <property type="entry name" value="RNase_HII/HIII_dom"/>
</dbReference>
<dbReference type="PANTHER" id="PTHR10954">
    <property type="entry name" value="RIBONUCLEASE H2 SUBUNIT A"/>
    <property type="match status" value="1"/>
</dbReference>
<keyword evidence="13 14" id="KW-0464">Manganese</keyword>
<evidence type="ECO:0000256" key="15">
    <source>
        <dbReference type="PROSITE-ProRule" id="PRU01319"/>
    </source>
</evidence>
<evidence type="ECO:0000256" key="10">
    <source>
        <dbReference type="ARBA" id="ARBA00022723"/>
    </source>
</evidence>
<sequence>MKTIKEITIALQQAIGEEPWIKDLQNDERKGVQKALQQFYTKQAKQQEKQQAHTKRVNFDKGYGTRVAGVDEAGRGPLAGPVVTAAVILPVDCEALMGINDSKQLSRVQRKQYATIIKEHALSYAIHFQPVNIIDQLNIYEATKRSMARSVGLLHEIPDFVLVDAMTLPITYDQESIVKGDEKSLSIAAASILAKTARDAYMDDLAVKYPEYGFEQHAGYGTKQHLAAIAKHGVLDEHRKSFEPIKSMTEGGWLT</sequence>
<evidence type="ECO:0000256" key="4">
    <source>
        <dbReference type="ARBA" id="ARBA00004496"/>
    </source>
</evidence>
<dbReference type="Proteomes" id="UP000616608">
    <property type="component" value="Unassembled WGS sequence"/>
</dbReference>
<dbReference type="EMBL" id="BMJT01000004">
    <property type="protein sequence ID" value="GGG21623.1"/>
    <property type="molecule type" value="Genomic_DNA"/>
</dbReference>
<dbReference type="InterPro" id="IPR001352">
    <property type="entry name" value="RNase_HII/HIII"/>
</dbReference>
<keyword evidence="11 14" id="KW-0255">Endonuclease</keyword>
<dbReference type="InterPro" id="IPR036397">
    <property type="entry name" value="RNaseH_sf"/>
</dbReference>
<protein>
    <recommendedName>
        <fullName evidence="7 14">Ribonuclease HII</fullName>
        <shortName evidence="14">RNase HII</shortName>
        <ecNumber evidence="6 14">3.1.26.4</ecNumber>
    </recommendedName>
</protein>
<comment type="function">
    <text evidence="3 14 16">Endonuclease that specifically degrades the RNA of RNA-DNA hybrids.</text>
</comment>
<evidence type="ECO:0000256" key="8">
    <source>
        <dbReference type="ARBA" id="ARBA00022490"/>
    </source>
</evidence>
<evidence type="ECO:0000256" key="7">
    <source>
        <dbReference type="ARBA" id="ARBA00019179"/>
    </source>
</evidence>
<organism evidence="18 19">
    <name type="scientific">Lysinibacillus alkalisoli</name>
    <dbReference type="NCBI Taxonomy" id="1911548"/>
    <lineage>
        <taxon>Bacteria</taxon>
        <taxon>Bacillati</taxon>
        <taxon>Bacillota</taxon>
        <taxon>Bacilli</taxon>
        <taxon>Bacillales</taxon>
        <taxon>Bacillaceae</taxon>
        <taxon>Lysinibacillus</taxon>
    </lineage>
</organism>
<evidence type="ECO:0000256" key="6">
    <source>
        <dbReference type="ARBA" id="ARBA00012180"/>
    </source>
</evidence>
<evidence type="ECO:0000256" key="13">
    <source>
        <dbReference type="ARBA" id="ARBA00023211"/>
    </source>
</evidence>
<evidence type="ECO:0000313" key="18">
    <source>
        <dbReference type="EMBL" id="GGG21623.1"/>
    </source>
</evidence>
<keyword evidence="9 14" id="KW-0540">Nuclease</keyword>
<comment type="similarity">
    <text evidence="5 14 16">Belongs to the RNase HII family.</text>
</comment>
<dbReference type="GO" id="GO:0032299">
    <property type="term" value="C:ribonuclease H2 complex"/>
    <property type="evidence" value="ECO:0007669"/>
    <property type="project" value="TreeGrafter"/>
</dbReference>
<comment type="cofactor">
    <cofactor evidence="2">
        <name>Mg(2+)</name>
        <dbReference type="ChEBI" id="CHEBI:18420"/>
    </cofactor>
</comment>
<dbReference type="NCBIfam" id="NF000595">
    <property type="entry name" value="PRK00015.1-3"/>
    <property type="match status" value="1"/>
</dbReference>
<reference evidence="18" key="2">
    <citation type="submission" date="2020-09" db="EMBL/GenBank/DDBJ databases">
        <authorList>
            <person name="Sun Q."/>
            <person name="Zhou Y."/>
        </authorList>
    </citation>
    <scope>NUCLEOTIDE SEQUENCE</scope>
    <source>
        <strain evidence="18">CGMCC 1.15760</strain>
    </source>
</reference>
<dbReference type="GO" id="GO:0003723">
    <property type="term" value="F:RNA binding"/>
    <property type="evidence" value="ECO:0007669"/>
    <property type="project" value="UniProtKB-UniRule"/>
</dbReference>
<dbReference type="InterPro" id="IPR012337">
    <property type="entry name" value="RNaseH-like_sf"/>
</dbReference>
<dbReference type="GO" id="GO:0006298">
    <property type="term" value="P:mismatch repair"/>
    <property type="evidence" value="ECO:0007669"/>
    <property type="project" value="TreeGrafter"/>
</dbReference>
<dbReference type="GO" id="GO:0004523">
    <property type="term" value="F:RNA-DNA hybrid ribonuclease activity"/>
    <property type="evidence" value="ECO:0007669"/>
    <property type="project" value="UniProtKB-UniRule"/>
</dbReference>
<comment type="cofactor">
    <cofactor evidence="14 15">
        <name>Mn(2+)</name>
        <dbReference type="ChEBI" id="CHEBI:29035"/>
    </cofactor>
    <cofactor evidence="14 15">
        <name>Mg(2+)</name>
        <dbReference type="ChEBI" id="CHEBI:18420"/>
    </cofactor>
    <text evidence="14 15">Manganese or magnesium. Binds 1 divalent metal ion per monomer in the absence of substrate. May bind a second metal ion after substrate binding.</text>
</comment>
<evidence type="ECO:0000256" key="14">
    <source>
        <dbReference type="HAMAP-Rule" id="MF_00052"/>
    </source>
</evidence>
<accession>A0A917G3U3</accession>
<evidence type="ECO:0000256" key="9">
    <source>
        <dbReference type="ARBA" id="ARBA00022722"/>
    </source>
</evidence>
<keyword evidence="8 14" id="KW-0963">Cytoplasm</keyword>
<evidence type="ECO:0000256" key="3">
    <source>
        <dbReference type="ARBA" id="ARBA00004065"/>
    </source>
</evidence>